<proteinExistence type="predicted"/>
<reference evidence="3" key="1">
    <citation type="journal article" date="2013" name="Genome Announc.">
        <title>Draft genome sequence of the ascomycete Phaeoacremonium aleophilum strain UCR-PA7, a causal agent of the esca disease complex in grapevines.</title>
        <authorList>
            <person name="Blanco-Ulate B."/>
            <person name="Rolshausen P."/>
            <person name="Cantu D."/>
        </authorList>
    </citation>
    <scope>NUCLEOTIDE SEQUENCE [LARGE SCALE GENOMIC DNA]</scope>
    <source>
        <strain evidence="3">UCR-PA7</strain>
    </source>
</reference>
<dbReference type="RefSeq" id="XP_007916850.1">
    <property type="nucleotide sequence ID" value="XM_007918659.1"/>
</dbReference>
<dbReference type="PANTHER" id="PTHR39608">
    <property type="entry name" value="INTEGRAL MEMBRANE PROTEIN (AFU_ORTHOLOGUE AFUA_5G08640)"/>
    <property type="match status" value="1"/>
</dbReference>
<dbReference type="PANTHER" id="PTHR39608:SF2">
    <property type="entry name" value="MARVEL DOMAIN-CONTAINING PROTEIN"/>
    <property type="match status" value="1"/>
</dbReference>
<evidence type="ECO:0000313" key="3">
    <source>
        <dbReference type="Proteomes" id="UP000014074"/>
    </source>
</evidence>
<dbReference type="GeneID" id="19326742"/>
<dbReference type="eggNOG" id="ENOG502R8EF">
    <property type="taxonomic scope" value="Eukaryota"/>
</dbReference>
<feature type="transmembrane region" description="Helical" evidence="1">
    <location>
        <begin position="49"/>
        <end position="67"/>
    </location>
</feature>
<feature type="transmembrane region" description="Helical" evidence="1">
    <location>
        <begin position="73"/>
        <end position="93"/>
    </location>
</feature>
<accession>R8BGG0</accession>
<keyword evidence="3" id="KW-1185">Reference proteome</keyword>
<dbReference type="EMBL" id="KB933218">
    <property type="protein sequence ID" value="EON98420.1"/>
    <property type="molecule type" value="Genomic_DNA"/>
</dbReference>
<evidence type="ECO:0000313" key="2">
    <source>
        <dbReference type="EMBL" id="EON98420.1"/>
    </source>
</evidence>
<protein>
    <submittedName>
        <fullName evidence="2">Putative integral membrane protein</fullName>
    </submittedName>
</protein>
<dbReference type="AlphaFoldDB" id="R8BGG0"/>
<organism evidence="2 3">
    <name type="scientific">Phaeoacremonium minimum (strain UCR-PA7)</name>
    <name type="common">Esca disease fungus</name>
    <name type="synonym">Togninia minima</name>
    <dbReference type="NCBI Taxonomy" id="1286976"/>
    <lineage>
        <taxon>Eukaryota</taxon>
        <taxon>Fungi</taxon>
        <taxon>Dikarya</taxon>
        <taxon>Ascomycota</taxon>
        <taxon>Pezizomycotina</taxon>
        <taxon>Sordariomycetes</taxon>
        <taxon>Sordariomycetidae</taxon>
        <taxon>Togniniales</taxon>
        <taxon>Togniniaceae</taxon>
        <taxon>Phaeoacremonium</taxon>
    </lineage>
</organism>
<feature type="transmembrane region" description="Helical" evidence="1">
    <location>
        <begin position="20"/>
        <end position="37"/>
    </location>
</feature>
<keyword evidence="1" id="KW-1133">Transmembrane helix</keyword>
<dbReference type="OrthoDB" id="20872at2759"/>
<dbReference type="Proteomes" id="UP000014074">
    <property type="component" value="Unassembled WGS sequence"/>
</dbReference>
<evidence type="ECO:0000256" key="1">
    <source>
        <dbReference type="SAM" id="Phobius"/>
    </source>
</evidence>
<dbReference type="KEGG" id="tmn:UCRPA7_6118"/>
<sequence length="115" mass="12854">MPVTRHSYVGLSPLMLVSNILVWISAVIVMGILSYWISVNNHQGDHIIYEEVIAVLTVAFFLGAFFLGAYPGYILIFNLIFSYLWLVAVAFTASDFSHSHSDQAYTVEAFSFIAL</sequence>
<name>R8BGG0_PHAM7</name>
<dbReference type="HOGENOM" id="CLU_099909_2_0_1"/>
<dbReference type="GO" id="GO:0016020">
    <property type="term" value="C:membrane"/>
    <property type="evidence" value="ECO:0007669"/>
    <property type="project" value="UniProtKB-SubCell"/>
</dbReference>
<keyword evidence="1" id="KW-0812">Transmembrane</keyword>
<gene>
    <name evidence="2" type="ORF">UCRPA7_6118</name>
</gene>
<keyword evidence="1" id="KW-0472">Membrane</keyword>